<dbReference type="InterPro" id="IPR011009">
    <property type="entry name" value="Kinase-like_dom_sf"/>
</dbReference>
<dbReference type="PANTHER" id="PTHR11139:SF68">
    <property type="entry name" value="DNA-DEPENDENT PROTEIN KINASE CATALYTIC SUBUNIT"/>
    <property type="match status" value="1"/>
</dbReference>
<keyword evidence="7" id="KW-0547">Nucleotide-binding</keyword>
<dbReference type="GO" id="GO:0008630">
    <property type="term" value="P:intrinsic apoptotic signaling pathway in response to DNA damage"/>
    <property type="evidence" value="ECO:0007669"/>
    <property type="project" value="TreeGrafter"/>
</dbReference>
<dbReference type="Proteomes" id="UP000838412">
    <property type="component" value="Chromosome 9"/>
</dbReference>
<evidence type="ECO:0000313" key="15">
    <source>
        <dbReference type="EMBL" id="CAH1273078.1"/>
    </source>
</evidence>
<name>A0A8K0AD24_BRALA</name>
<dbReference type="SUPFAM" id="SSF56112">
    <property type="entry name" value="Protein kinase-like (PK-like)"/>
    <property type="match status" value="1"/>
</dbReference>
<dbReference type="InterPro" id="IPR018936">
    <property type="entry name" value="PI3/4_kinase_CS"/>
</dbReference>
<dbReference type="GO" id="GO:0005730">
    <property type="term" value="C:nucleolus"/>
    <property type="evidence" value="ECO:0007669"/>
    <property type="project" value="UniProtKB-SubCell"/>
</dbReference>
<feature type="domain" description="FAT" evidence="14">
    <location>
        <begin position="1"/>
        <end position="202"/>
    </location>
</feature>
<keyword evidence="8" id="KW-0227">DNA damage</keyword>
<comment type="subcellular location">
    <subcellularLocation>
        <location evidence="1">Nucleus</location>
        <location evidence="1">Nucleolus</location>
    </subcellularLocation>
</comment>
<organism evidence="15 16">
    <name type="scientific">Branchiostoma lanceolatum</name>
    <name type="common">Common lancelet</name>
    <name type="synonym">Amphioxus lanceolatum</name>
    <dbReference type="NCBI Taxonomy" id="7740"/>
    <lineage>
        <taxon>Eukaryota</taxon>
        <taxon>Metazoa</taxon>
        <taxon>Chordata</taxon>
        <taxon>Cephalochordata</taxon>
        <taxon>Leptocardii</taxon>
        <taxon>Amphioxiformes</taxon>
        <taxon>Branchiostomatidae</taxon>
        <taxon>Branchiostoma</taxon>
    </lineage>
</organism>
<dbReference type="Pfam" id="PF02259">
    <property type="entry name" value="FAT"/>
    <property type="match status" value="1"/>
</dbReference>
<protein>
    <recommendedName>
        <fullName evidence="3">DNA-dependent protein kinase catalytic subunit</fullName>
        <ecNumber evidence="2">2.7.11.1</ecNumber>
    </recommendedName>
</protein>
<evidence type="ECO:0000256" key="10">
    <source>
        <dbReference type="ARBA" id="ARBA00022840"/>
    </source>
</evidence>
<proteinExistence type="predicted"/>
<evidence type="ECO:0000256" key="2">
    <source>
        <dbReference type="ARBA" id="ARBA00012513"/>
    </source>
</evidence>
<dbReference type="EC" id="2.7.11.1" evidence="2"/>
<dbReference type="FunFam" id="3.30.1010.10:FF:000013">
    <property type="entry name" value="Protein kinase, DNA-activated, catalytic subunit"/>
    <property type="match status" value="1"/>
</dbReference>
<evidence type="ECO:0000256" key="6">
    <source>
        <dbReference type="ARBA" id="ARBA00022679"/>
    </source>
</evidence>
<dbReference type="InterPro" id="IPR014009">
    <property type="entry name" value="PIK_FAT"/>
</dbReference>
<evidence type="ECO:0000256" key="11">
    <source>
        <dbReference type="ARBA" id="ARBA00023204"/>
    </source>
</evidence>
<dbReference type="PANTHER" id="PTHR11139">
    <property type="entry name" value="ATAXIA TELANGIECTASIA MUTATED ATM -RELATED"/>
    <property type="match status" value="1"/>
</dbReference>
<keyword evidence="11" id="KW-0234">DNA repair</keyword>
<dbReference type="GO" id="GO:0006302">
    <property type="term" value="P:double-strand break repair"/>
    <property type="evidence" value="ECO:0007669"/>
    <property type="project" value="UniProtKB-ARBA"/>
</dbReference>
<evidence type="ECO:0000256" key="7">
    <source>
        <dbReference type="ARBA" id="ARBA00022741"/>
    </source>
</evidence>
<dbReference type="GO" id="GO:0000723">
    <property type="term" value="P:telomere maintenance"/>
    <property type="evidence" value="ECO:0007669"/>
    <property type="project" value="TreeGrafter"/>
</dbReference>
<evidence type="ECO:0000256" key="1">
    <source>
        <dbReference type="ARBA" id="ARBA00004604"/>
    </source>
</evidence>
<reference evidence="15" key="1">
    <citation type="submission" date="2022-01" db="EMBL/GenBank/DDBJ databases">
        <authorList>
            <person name="Braso-Vives M."/>
        </authorList>
    </citation>
    <scope>NUCLEOTIDE SEQUENCE</scope>
</reference>
<keyword evidence="10" id="KW-0067">ATP-binding</keyword>
<dbReference type="AlphaFoldDB" id="A0A8K0AD24"/>
<evidence type="ECO:0000256" key="12">
    <source>
        <dbReference type="ARBA" id="ARBA00023242"/>
    </source>
</evidence>
<keyword evidence="9" id="KW-0418">Kinase</keyword>
<evidence type="ECO:0000313" key="16">
    <source>
        <dbReference type="Proteomes" id="UP000838412"/>
    </source>
</evidence>
<dbReference type="EMBL" id="OV696694">
    <property type="protein sequence ID" value="CAH1273078.1"/>
    <property type="molecule type" value="Genomic_DNA"/>
</dbReference>
<keyword evidence="12" id="KW-0539">Nucleus</keyword>
<evidence type="ECO:0000256" key="5">
    <source>
        <dbReference type="ARBA" id="ARBA00022553"/>
    </source>
</evidence>
<dbReference type="Gene3D" id="3.30.1010.10">
    <property type="entry name" value="Phosphatidylinositol 3-kinase Catalytic Subunit, Chain A, domain 4"/>
    <property type="match status" value="1"/>
</dbReference>
<dbReference type="OrthoDB" id="431717at2759"/>
<dbReference type="PROSITE" id="PS00915">
    <property type="entry name" value="PI3_4_KINASE_1"/>
    <property type="match status" value="1"/>
</dbReference>
<dbReference type="GO" id="GO:0004674">
    <property type="term" value="F:protein serine/threonine kinase activity"/>
    <property type="evidence" value="ECO:0007669"/>
    <property type="project" value="UniProtKB-KW"/>
</dbReference>
<dbReference type="GO" id="GO:0005524">
    <property type="term" value="F:ATP binding"/>
    <property type="evidence" value="ECO:0007669"/>
    <property type="project" value="UniProtKB-KW"/>
</dbReference>
<evidence type="ECO:0000256" key="9">
    <source>
        <dbReference type="ARBA" id="ARBA00022777"/>
    </source>
</evidence>
<dbReference type="InterPro" id="IPR003151">
    <property type="entry name" value="PIK-rel_kinase_FAT"/>
</dbReference>
<keyword evidence="4" id="KW-0723">Serine/threonine-protein kinase</keyword>
<sequence length="503" mass="57220">MRIISLTDDREDAEDNARHAQLLTAAGVSQDTSVEQTISSLLQKGHACLQKAVKLATDEEKARQDSSLDKSGIVDAFMAMVSFCDKILRHQEDDDKGTELTSIPGLPAAVVSNLLQALRHDSPEARQRFPRLLQLVELYPDTMDLFIQKVSQVPSWLCISWLGQMVALLDKPEAVAVHGVLTRIAQDYPQALVYPLKISSENFEFEDSVVGRRNQEAVTKLKKTLSVIYTLVDKLIGGLEQLSHPDQLFKDWGDDADLKRLLKVDPKKRTKEDKVNIKRLYEEMYNSLLDFRSPSQDSSMSSLFGSSSSELESQSVGFGPFRRRFAQQFAKECDKMFGKDGGRILDMKEKEFLKLKSGMQGMMGDFYRKAFPREKGNCYAPGLLKDYCPWLSDFNPLDYDRELEIPGQYTGKVKPLVQYHAKIAGFDQRVKVMSSLRKPKRITIRGDDERDRPFLVKGGEDLRQDQRIQQLFDIMNDILTLDPACSQRQLRIRTYGVIPMTSR</sequence>
<dbReference type="Pfam" id="PF00454">
    <property type="entry name" value="PI3_PI4_kinase"/>
    <property type="match status" value="1"/>
</dbReference>
<dbReference type="InterPro" id="IPR000403">
    <property type="entry name" value="PI3/4_kinase_cat_dom"/>
</dbReference>
<keyword evidence="16" id="KW-1185">Reference proteome</keyword>
<evidence type="ECO:0000256" key="4">
    <source>
        <dbReference type="ARBA" id="ARBA00022527"/>
    </source>
</evidence>
<evidence type="ECO:0000256" key="3">
    <source>
        <dbReference type="ARBA" id="ARBA00018077"/>
    </source>
</evidence>
<evidence type="ECO:0000256" key="8">
    <source>
        <dbReference type="ARBA" id="ARBA00022763"/>
    </source>
</evidence>
<feature type="domain" description="PI3K/PI4K catalytic" evidence="13">
    <location>
        <begin position="426"/>
        <end position="503"/>
    </location>
</feature>
<dbReference type="PROSITE" id="PS51189">
    <property type="entry name" value="FAT"/>
    <property type="match status" value="1"/>
</dbReference>
<gene>
    <name evidence="15" type="primary">PRKDC</name>
    <name evidence="15" type="ORF">BLAG_LOCUS24527</name>
</gene>
<keyword evidence="5" id="KW-0597">Phosphoprotein</keyword>
<keyword evidence="6" id="KW-0808">Transferase</keyword>
<dbReference type="InterPro" id="IPR050517">
    <property type="entry name" value="DDR_Repair_Kinase"/>
</dbReference>
<evidence type="ECO:0000259" key="13">
    <source>
        <dbReference type="PROSITE" id="PS50290"/>
    </source>
</evidence>
<accession>A0A8K0AD24</accession>
<dbReference type="PROSITE" id="PS50290">
    <property type="entry name" value="PI3_4_KINASE_3"/>
    <property type="match status" value="1"/>
</dbReference>
<evidence type="ECO:0000259" key="14">
    <source>
        <dbReference type="PROSITE" id="PS51189"/>
    </source>
</evidence>